<comment type="caution">
    <text evidence="1">The sequence shown here is derived from an EMBL/GenBank/DDBJ whole genome shotgun (WGS) entry which is preliminary data.</text>
</comment>
<evidence type="ECO:0000313" key="1">
    <source>
        <dbReference type="EMBL" id="KAF2030631.1"/>
    </source>
</evidence>
<dbReference type="Proteomes" id="UP000799777">
    <property type="component" value="Unassembled WGS sequence"/>
</dbReference>
<name>A0A9P4LKQ4_9PLEO</name>
<organism evidence="1 2">
    <name type="scientific">Setomelanomma holmii</name>
    <dbReference type="NCBI Taxonomy" id="210430"/>
    <lineage>
        <taxon>Eukaryota</taxon>
        <taxon>Fungi</taxon>
        <taxon>Dikarya</taxon>
        <taxon>Ascomycota</taxon>
        <taxon>Pezizomycotina</taxon>
        <taxon>Dothideomycetes</taxon>
        <taxon>Pleosporomycetidae</taxon>
        <taxon>Pleosporales</taxon>
        <taxon>Pleosporineae</taxon>
        <taxon>Phaeosphaeriaceae</taxon>
        <taxon>Setomelanomma</taxon>
    </lineage>
</organism>
<dbReference type="OrthoDB" id="444432at2759"/>
<accession>A0A9P4LKQ4</accession>
<dbReference type="InterPro" id="IPR024747">
    <property type="entry name" value="Pyridox_Oxase-rel"/>
</dbReference>
<protein>
    <submittedName>
        <fullName evidence="1">5-nitroimidazole antibiotic resistance protein</fullName>
    </submittedName>
</protein>
<evidence type="ECO:0000313" key="2">
    <source>
        <dbReference type="Proteomes" id="UP000799777"/>
    </source>
</evidence>
<sequence>MATPEYPKTKVNKLGRLANRGIYDYATIHSIVNQCPVLHVSFTDPEHPFPVVLPMLGCTGNFGDQDAGTSPLTCPTDANTIEQDVYIHGYVSGRIFRSGKNAEGDGLPITIAATFLDGLVLSLTPFHNSCNYRSAVVYGYASLVEDRAEALYAMKKITDNLLPERWDKSRVPPTEAELKSTSILKVKVQSASAKVRVGGPSEDRADLKNKELEGKTWTGVVPYWGVWGEPVDGKENGCKEVEGYIEQWRQRETARARGYAFEAVKK</sequence>
<dbReference type="AlphaFoldDB" id="A0A9P4LKQ4"/>
<dbReference type="Gene3D" id="2.30.110.10">
    <property type="entry name" value="Electron Transport, Fmn-binding Protein, Chain A"/>
    <property type="match status" value="1"/>
</dbReference>
<proteinExistence type="predicted"/>
<dbReference type="EMBL" id="ML978188">
    <property type="protein sequence ID" value="KAF2030631.1"/>
    <property type="molecule type" value="Genomic_DNA"/>
</dbReference>
<keyword evidence="2" id="KW-1185">Reference proteome</keyword>
<reference evidence="1" key="1">
    <citation type="journal article" date="2020" name="Stud. Mycol.">
        <title>101 Dothideomycetes genomes: a test case for predicting lifestyles and emergence of pathogens.</title>
        <authorList>
            <person name="Haridas S."/>
            <person name="Albert R."/>
            <person name="Binder M."/>
            <person name="Bloem J."/>
            <person name="Labutti K."/>
            <person name="Salamov A."/>
            <person name="Andreopoulos B."/>
            <person name="Baker S."/>
            <person name="Barry K."/>
            <person name="Bills G."/>
            <person name="Bluhm B."/>
            <person name="Cannon C."/>
            <person name="Castanera R."/>
            <person name="Culley D."/>
            <person name="Daum C."/>
            <person name="Ezra D."/>
            <person name="Gonzalez J."/>
            <person name="Henrissat B."/>
            <person name="Kuo A."/>
            <person name="Liang C."/>
            <person name="Lipzen A."/>
            <person name="Lutzoni F."/>
            <person name="Magnuson J."/>
            <person name="Mondo S."/>
            <person name="Nolan M."/>
            <person name="Ohm R."/>
            <person name="Pangilinan J."/>
            <person name="Park H.-J."/>
            <person name="Ramirez L."/>
            <person name="Alfaro M."/>
            <person name="Sun H."/>
            <person name="Tritt A."/>
            <person name="Yoshinaga Y."/>
            <person name="Zwiers L.-H."/>
            <person name="Turgeon B."/>
            <person name="Goodwin S."/>
            <person name="Spatafora J."/>
            <person name="Crous P."/>
            <person name="Grigoriev I."/>
        </authorList>
    </citation>
    <scope>NUCLEOTIDE SEQUENCE</scope>
    <source>
        <strain evidence="1">CBS 110217</strain>
    </source>
</reference>
<dbReference type="PANTHER" id="PTHR34071:SF2">
    <property type="entry name" value="FLAVIN-NUCLEOTIDE-BINDING PROTEIN"/>
    <property type="match status" value="1"/>
</dbReference>
<dbReference type="PANTHER" id="PTHR34071">
    <property type="entry name" value="5-NITROIMIDAZOLE ANTIBIOTICS RESISTANCE PROTEIN, NIMA-FAMILY-RELATED PROTEIN-RELATED"/>
    <property type="match status" value="1"/>
</dbReference>
<dbReference type="Pfam" id="PF12900">
    <property type="entry name" value="Pyridox_ox_2"/>
    <property type="match status" value="1"/>
</dbReference>
<dbReference type="InterPro" id="IPR012349">
    <property type="entry name" value="Split_barrel_FMN-bd"/>
</dbReference>
<gene>
    <name evidence="1" type="ORF">EK21DRAFT_65040</name>
</gene>
<dbReference type="SUPFAM" id="SSF50475">
    <property type="entry name" value="FMN-binding split barrel"/>
    <property type="match status" value="1"/>
</dbReference>